<dbReference type="Gene3D" id="2.60.120.260">
    <property type="entry name" value="Galactose-binding domain-like"/>
    <property type="match status" value="1"/>
</dbReference>
<accession>A0A839EU54</accession>
<evidence type="ECO:0000313" key="4">
    <source>
        <dbReference type="Proteomes" id="UP000550401"/>
    </source>
</evidence>
<dbReference type="InterPro" id="IPR013783">
    <property type="entry name" value="Ig-like_fold"/>
</dbReference>
<sequence length="1150" mass="120588">MHRPSVPRTLRLALPLAGLCAVAAAAAPLPRFATHELTPLDCAQTPFGRHVTLGGEAEYVDLVAAGAAFSNIDEYQPAAPPGDPLVRTFRTGLHPGALAGSTFLKAVSVDLDGDGRDEVVTANRAAGGALVLGVFERGAGPSASLVDTWTMAQPFNVVDMVAGDFDGSTDQQQELAVLVRTSTFGLRLFVLTGAAGGGIAQADGGAAGEWVRSDAVGQVSLAAGDLLLDGRAQIVVVDEKSFGASRTLDYNLLEYQPGTTQLPVAAGDSAIGSKVFTSAIGMTYQAENGSPGIDNVLKLEADAGDVVDSAAAELVVHMQFEQSGYNYIGARLHHFTTTRDGANVITGIGFASRGAGQEYDSSRIVQGQNEDGVASFEATVADVDRVSPGEIVLARADPNSRLQVDVYKAEVDLAAGYTWVESGMAVQFTNTSTGAVVQRDWNFGDGTGLIHDLHPTHLYTSAGSYNVSLKVTDDGGGTRTYAQTIAVSAGGSGSGGNAPGYMYHLRSSPSYAAGYAVDSLQALSFVNVAVGDMDKDGIPEVMTIARNTTDTLLRSVWRLADTSVPASFAGRHSSESSTAFPAMTALDLVASDFDGDSVQATLGTDCRQVEEPQLRQVVWLPPYFQRLQASAGKLSTFGESTSGGSSYEKQSGSFTSHDVSAYIGVGVGSDLAGVNASVHATAGYNYQSSYGAIHGSENTFTVDQGYAQDHGEALAVIEENSFNCYSYQVESEAGGVDGGSAVRMCEVIDGSRFMSASDAQAWDKEIPAASPGHPPAQWMPLQRDWNSIALFRPVASNAAFAGGNGADKATDGLFSTATESNASSQPYLQVDLGDVRDVSNIRVFPAHGEEASLKGFRVYASASPMNGAGVPSGGGVRTFAPETADDVGFDRWNIWTRDAANPSTMLRARYIRLQNPGAASLHVAEIQVFGDVHAEPPAYPDAVCDPVAGDGLFNAYVWDAAQATFRSIEVRGDLLWSGAGSMPGCTNYSGLLQASIWPNTVVGASGTVTWNLSQDASTLVGSNTSFESSTRVGAEFDLEAGFIATVQAGGAYEYTQGITEDVQTTSFWGSGLEIGGEISGFDPAYASLITSCRYNPRPYAFHLVDLSNTGYRHDVYAVDYTVHQGAGLWQRGGVPVLCLHDDAIYANGFD</sequence>
<comment type="caution">
    <text evidence="3">The sequence shown here is derived from an EMBL/GenBank/DDBJ whole genome shotgun (WGS) entry which is preliminary data.</text>
</comment>
<protein>
    <submittedName>
        <fullName evidence="3">PKD repeat protein</fullName>
    </submittedName>
</protein>
<dbReference type="EMBL" id="JACGXL010000002">
    <property type="protein sequence ID" value="MBA8887275.1"/>
    <property type="molecule type" value="Genomic_DNA"/>
</dbReference>
<evidence type="ECO:0000256" key="1">
    <source>
        <dbReference type="SAM" id="SignalP"/>
    </source>
</evidence>
<dbReference type="CDD" id="cd00146">
    <property type="entry name" value="PKD"/>
    <property type="match status" value="1"/>
</dbReference>
<evidence type="ECO:0000313" key="3">
    <source>
        <dbReference type="EMBL" id="MBA8887275.1"/>
    </source>
</evidence>
<feature type="signal peptide" evidence="1">
    <location>
        <begin position="1"/>
        <end position="26"/>
    </location>
</feature>
<dbReference type="SUPFAM" id="SSF69318">
    <property type="entry name" value="Integrin alpha N-terminal domain"/>
    <property type="match status" value="1"/>
</dbReference>
<dbReference type="RefSeq" id="WP_182530358.1">
    <property type="nucleotide sequence ID" value="NZ_JACGXL010000002.1"/>
</dbReference>
<dbReference type="InterPro" id="IPR028994">
    <property type="entry name" value="Integrin_alpha_N"/>
</dbReference>
<organism evidence="3 4">
    <name type="scientific">Dokdonella fugitiva</name>
    <dbReference type="NCBI Taxonomy" id="328517"/>
    <lineage>
        <taxon>Bacteria</taxon>
        <taxon>Pseudomonadati</taxon>
        <taxon>Pseudomonadota</taxon>
        <taxon>Gammaproteobacteria</taxon>
        <taxon>Lysobacterales</taxon>
        <taxon>Rhodanobacteraceae</taxon>
        <taxon>Dokdonella</taxon>
    </lineage>
</organism>
<dbReference type="InterPro" id="IPR035986">
    <property type="entry name" value="PKD_dom_sf"/>
</dbReference>
<feature type="chain" id="PRO_5032661590" evidence="1">
    <location>
        <begin position="27"/>
        <end position="1150"/>
    </location>
</feature>
<dbReference type="InterPro" id="IPR000601">
    <property type="entry name" value="PKD_dom"/>
</dbReference>
<dbReference type="SMART" id="SM00089">
    <property type="entry name" value="PKD"/>
    <property type="match status" value="1"/>
</dbReference>
<keyword evidence="1" id="KW-0732">Signal</keyword>
<dbReference type="AlphaFoldDB" id="A0A839EU54"/>
<reference evidence="3 4" key="1">
    <citation type="submission" date="2020-07" db="EMBL/GenBank/DDBJ databases">
        <title>Genomic Encyclopedia of Type Strains, Phase IV (KMG-V): Genome sequencing to study the core and pangenomes of soil and plant-associated prokaryotes.</title>
        <authorList>
            <person name="Whitman W."/>
        </authorList>
    </citation>
    <scope>NUCLEOTIDE SEQUENCE [LARGE SCALE GENOMIC DNA]</scope>
    <source>
        <strain evidence="3 4">RH2WT43</strain>
    </source>
</reference>
<name>A0A839EU54_9GAMM</name>
<dbReference type="Pfam" id="PF18911">
    <property type="entry name" value="PKD_4"/>
    <property type="match status" value="1"/>
</dbReference>
<keyword evidence="4" id="KW-1185">Reference proteome</keyword>
<dbReference type="InterPro" id="IPR008979">
    <property type="entry name" value="Galactose-bd-like_sf"/>
</dbReference>
<proteinExistence type="predicted"/>
<dbReference type="SUPFAM" id="SSF49785">
    <property type="entry name" value="Galactose-binding domain-like"/>
    <property type="match status" value="1"/>
</dbReference>
<evidence type="ECO:0000259" key="2">
    <source>
        <dbReference type="PROSITE" id="PS50093"/>
    </source>
</evidence>
<feature type="domain" description="PKD" evidence="2">
    <location>
        <begin position="426"/>
        <end position="492"/>
    </location>
</feature>
<dbReference type="Proteomes" id="UP000550401">
    <property type="component" value="Unassembled WGS sequence"/>
</dbReference>
<dbReference type="SUPFAM" id="SSF49299">
    <property type="entry name" value="PKD domain"/>
    <property type="match status" value="1"/>
</dbReference>
<dbReference type="Gene3D" id="2.60.40.10">
    <property type="entry name" value="Immunoglobulins"/>
    <property type="match status" value="1"/>
</dbReference>
<dbReference type="PROSITE" id="PS50093">
    <property type="entry name" value="PKD"/>
    <property type="match status" value="1"/>
</dbReference>
<gene>
    <name evidence="3" type="ORF">FHW12_001489</name>
</gene>
<dbReference type="InterPro" id="IPR022409">
    <property type="entry name" value="PKD/Chitinase_dom"/>
</dbReference>